<accession>A0A6P7KI69</accession>
<dbReference type="AlphaFoldDB" id="A0A6P7KI69"/>
<evidence type="ECO:0000313" key="10">
    <source>
        <dbReference type="RefSeq" id="XP_028289308.1"/>
    </source>
</evidence>
<comment type="subcellular location">
    <subcellularLocation>
        <location evidence="2">Chromosome</location>
    </subcellularLocation>
    <subcellularLocation>
        <location evidence="1">Nucleus</location>
    </subcellularLocation>
</comment>
<evidence type="ECO:0000256" key="2">
    <source>
        <dbReference type="ARBA" id="ARBA00004286"/>
    </source>
</evidence>
<feature type="region of interest" description="Disordered" evidence="6">
    <location>
        <begin position="417"/>
        <end position="468"/>
    </location>
</feature>
<dbReference type="GO" id="GO:0005694">
    <property type="term" value="C:chromosome"/>
    <property type="evidence" value="ECO:0007669"/>
    <property type="project" value="UniProtKB-SubCell"/>
</dbReference>
<feature type="domain" description="Synaptonemal complex protein 2 Spt16M-like" evidence="8">
    <location>
        <begin position="297"/>
        <end position="408"/>
    </location>
</feature>
<dbReference type="PANTHER" id="PTHR15607">
    <property type="entry name" value="SYNAPTONEMAL COMPLEX PROTEIN-RELATED"/>
    <property type="match status" value="1"/>
</dbReference>
<keyword evidence="4" id="KW-0158">Chromosome</keyword>
<feature type="compositionally biased region" description="Low complexity" evidence="6">
    <location>
        <begin position="449"/>
        <end position="458"/>
    </location>
</feature>
<dbReference type="PANTHER" id="PTHR15607:SF18">
    <property type="entry name" value="SYNAPTONEMAL COMPLEX PROTEIN 2-LIKE ISOFORM X1"/>
    <property type="match status" value="1"/>
</dbReference>
<dbReference type="Pfam" id="PF18581">
    <property type="entry name" value="SYCP2_ARLD"/>
    <property type="match status" value="1"/>
</dbReference>
<evidence type="ECO:0000259" key="7">
    <source>
        <dbReference type="Pfam" id="PF18581"/>
    </source>
</evidence>
<sequence length="715" mass="80880">MLLTPAPPAPPAPPQCFGSSSVPLMALIRVPRVSRAPSDLQFELKVEDCLLHGDSPRLVSLVQDEGLTNSTLTRLDQLVTKDLCGSAFSRVLVVLKSLGILSQNRNDLQALISQGLTAKVLLWFETLRNLLASELQRSSTPSASLTEEFFDYFLLLGQASLPVSQLSVVLLQLAQFTLETQIHFPLRLEAIRTFNSILEGLSREQRRLIQNDQNQIQILSQVAASVLTVGDYELQVSLSEALCRLTPRRLREQRANQWFSSRDLSSTFCDIRDADFEVDCRCFLNFVNSYHGDQQRVYTFRCLRAFLDCTQLFRPKDDKLDEFWIDFNMGSGCVSFFINEPQGFLWGSIHLLKEEVEHYTLRVKHDETVLKVWLNTPIMHHNSRGQMVELIFQRDLHRQLEEAARRVFMVTEQSSPCLADEGGTTQASPSANTHSTRSYSRKKPHKSQLKILPLSSPSSEEESSVSKPALRSKAEILFDQVIQSTPKQQRVPEGAGFQLSEEQTEEFGGSSSPSKQGAFRKREAPESGYLSDPAEGTSVQRRRVETRSEGEESNSVLKECSPEGAGLSVEEVWSTVEREEAVSDLEAEPESTLKSDIMSAMKTFKAHLHQHFTDHWQKFEAEILLSLKDCQQHVCSLLTAIHQHRLVLLQRFESGITDQLSQLEESSAQLNSINTQIRHFFQSEMQRLSSFCEEHQQRLKSLEEGELEAGHPSNQ</sequence>
<organism evidence="9 10">
    <name type="scientific">Parambassis ranga</name>
    <name type="common">Indian glassy fish</name>
    <dbReference type="NCBI Taxonomy" id="210632"/>
    <lineage>
        <taxon>Eukaryota</taxon>
        <taxon>Metazoa</taxon>
        <taxon>Chordata</taxon>
        <taxon>Craniata</taxon>
        <taxon>Vertebrata</taxon>
        <taxon>Euteleostomi</taxon>
        <taxon>Actinopterygii</taxon>
        <taxon>Neopterygii</taxon>
        <taxon>Teleostei</taxon>
        <taxon>Neoteleostei</taxon>
        <taxon>Acanthomorphata</taxon>
        <taxon>Ovalentaria</taxon>
        <taxon>Ambassidae</taxon>
        <taxon>Parambassis</taxon>
    </lineage>
</organism>
<evidence type="ECO:0000256" key="1">
    <source>
        <dbReference type="ARBA" id="ARBA00004123"/>
    </source>
</evidence>
<dbReference type="GO" id="GO:0005634">
    <property type="term" value="C:nucleus"/>
    <property type="evidence" value="ECO:0007669"/>
    <property type="project" value="UniProtKB-SubCell"/>
</dbReference>
<evidence type="ECO:0000256" key="4">
    <source>
        <dbReference type="ARBA" id="ARBA00022454"/>
    </source>
</evidence>
<evidence type="ECO:0000256" key="3">
    <source>
        <dbReference type="ARBA" id="ARBA00007960"/>
    </source>
</evidence>
<dbReference type="CTD" id="221711"/>
<evidence type="ECO:0000256" key="5">
    <source>
        <dbReference type="ARBA" id="ARBA00023242"/>
    </source>
</evidence>
<dbReference type="GeneID" id="114453555"/>
<evidence type="ECO:0000256" key="6">
    <source>
        <dbReference type="SAM" id="MobiDB-lite"/>
    </source>
</evidence>
<protein>
    <submittedName>
        <fullName evidence="10">Synaptonemal complex protein 2-like</fullName>
    </submittedName>
</protein>
<dbReference type="InterPro" id="IPR024835">
    <property type="entry name" value="SYCP2-like"/>
</dbReference>
<proteinExistence type="inferred from homology"/>
<dbReference type="InterPro" id="IPR040560">
    <property type="entry name" value="SYCP2_SLD"/>
</dbReference>
<dbReference type="Proteomes" id="UP000515145">
    <property type="component" value="Chromosome 20"/>
</dbReference>
<name>A0A6P7KI69_9TELE</name>
<dbReference type="OrthoDB" id="10256849at2759"/>
<dbReference type="InParanoid" id="A0A6P7KI69"/>
<reference evidence="10" key="1">
    <citation type="submission" date="2025-08" db="UniProtKB">
        <authorList>
            <consortium name="RefSeq"/>
        </authorList>
    </citation>
    <scope>IDENTIFICATION</scope>
</reference>
<feature type="compositionally biased region" description="Polar residues" evidence="6">
    <location>
        <begin position="423"/>
        <end position="438"/>
    </location>
</feature>
<dbReference type="RefSeq" id="XP_028289308.1">
    <property type="nucleotide sequence ID" value="XM_028433507.1"/>
</dbReference>
<gene>
    <name evidence="10" type="primary">sycp2l</name>
</gene>
<evidence type="ECO:0000259" key="8">
    <source>
        <dbReference type="Pfam" id="PF18584"/>
    </source>
</evidence>
<dbReference type="Pfam" id="PF18584">
    <property type="entry name" value="SYCP2_SLD"/>
    <property type="match status" value="1"/>
</dbReference>
<keyword evidence="5" id="KW-0539">Nucleus</keyword>
<feature type="region of interest" description="Disordered" evidence="6">
    <location>
        <begin position="501"/>
        <end position="561"/>
    </location>
</feature>
<dbReference type="InterPro" id="IPR041322">
    <property type="entry name" value="SYCP2_ARLD"/>
</dbReference>
<comment type="similarity">
    <text evidence="3">Belongs to the SYCP2 family.</text>
</comment>
<evidence type="ECO:0000313" key="9">
    <source>
        <dbReference type="Proteomes" id="UP000515145"/>
    </source>
</evidence>
<feature type="domain" description="Synaptonemal complex protein 2 armadillo-repeat-like" evidence="7">
    <location>
        <begin position="68"/>
        <end position="205"/>
    </location>
</feature>
<feature type="compositionally biased region" description="Basic residues" evidence="6">
    <location>
        <begin position="439"/>
        <end position="448"/>
    </location>
</feature>
<keyword evidence="9" id="KW-1185">Reference proteome</keyword>